<dbReference type="GO" id="GO:0003700">
    <property type="term" value="F:DNA-binding transcription factor activity"/>
    <property type="evidence" value="ECO:0007669"/>
    <property type="project" value="InterPro"/>
</dbReference>
<evidence type="ECO:0000313" key="4">
    <source>
        <dbReference type="EMBL" id="CUS42318.1"/>
    </source>
</evidence>
<dbReference type="AlphaFoldDB" id="A0A160TET9"/>
<dbReference type="InterPro" id="IPR051534">
    <property type="entry name" value="CBASS_pafABC_assoc_protein"/>
</dbReference>
<organism evidence="4">
    <name type="scientific">hydrothermal vent metagenome</name>
    <dbReference type="NCBI Taxonomy" id="652676"/>
    <lineage>
        <taxon>unclassified sequences</taxon>
        <taxon>metagenomes</taxon>
        <taxon>ecological metagenomes</taxon>
    </lineage>
</organism>
<dbReference type="PANTHER" id="PTHR34580:SF1">
    <property type="entry name" value="PROTEIN PAFC"/>
    <property type="match status" value="1"/>
</dbReference>
<dbReference type="Pfam" id="PF13280">
    <property type="entry name" value="WYL"/>
    <property type="match status" value="1"/>
</dbReference>
<name>A0A160TET9_9ZZZZ</name>
<dbReference type="InterPro" id="IPR036390">
    <property type="entry name" value="WH_DNA-bd_sf"/>
</dbReference>
<proteinExistence type="predicted"/>
<protein>
    <submittedName>
        <fullName evidence="4">Probable deoR-family transcriptional regulator</fullName>
    </submittedName>
</protein>
<evidence type="ECO:0000256" key="2">
    <source>
        <dbReference type="ARBA" id="ARBA00023163"/>
    </source>
</evidence>
<dbReference type="PROSITE" id="PS51000">
    <property type="entry name" value="HTH_DEOR_2"/>
    <property type="match status" value="1"/>
</dbReference>
<dbReference type="InterPro" id="IPR036388">
    <property type="entry name" value="WH-like_DNA-bd_sf"/>
</dbReference>
<dbReference type="InterPro" id="IPR013196">
    <property type="entry name" value="HTH_11"/>
</dbReference>
<dbReference type="SUPFAM" id="SSF46785">
    <property type="entry name" value="Winged helix' DNA-binding domain"/>
    <property type="match status" value="1"/>
</dbReference>
<dbReference type="PROSITE" id="PS52050">
    <property type="entry name" value="WYL"/>
    <property type="match status" value="1"/>
</dbReference>
<feature type="domain" description="HTH deoR-type" evidence="3">
    <location>
        <begin position="3"/>
        <end position="58"/>
    </location>
</feature>
<dbReference type="Gene3D" id="1.10.10.10">
    <property type="entry name" value="Winged helix-like DNA-binding domain superfamily/Winged helix DNA-binding domain"/>
    <property type="match status" value="1"/>
</dbReference>
<accession>A0A160TET9</accession>
<reference evidence="4" key="1">
    <citation type="submission" date="2015-10" db="EMBL/GenBank/DDBJ databases">
        <authorList>
            <person name="Gilbert D.G."/>
        </authorList>
    </citation>
    <scope>NUCLEOTIDE SEQUENCE</scope>
</reference>
<keyword evidence="2" id="KW-0804">Transcription</keyword>
<dbReference type="PANTHER" id="PTHR34580">
    <property type="match status" value="1"/>
</dbReference>
<dbReference type="EMBL" id="CZQC01000065">
    <property type="protein sequence ID" value="CUS42318.1"/>
    <property type="molecule type" value="Genomic_DNA"/>
</dbReference>
<dbReference type="Pfam" id="PF08279">
    <property type="entry name" value="HTH_11"/>
    <property type="match status" value="1"/>
</dbReference>
<sequence>MHPSDRLQQLLVLLRTKESFTAQRLAEELGVSLRTLMRDVARLREQGYPIESDTGRGGGLRLHKRFGIGRINLKPSEILDLLLALSVMEKLPSPLLLTQLSSVKHKLLAALPEAARPQLSQLRRRIWVGNPASDTVQQTYQADNAPGREFLEAFFNQNLLSIRYQREDGEISERSIEPHYLFLNWPVWYVFAWDHLRLDTRIFRLDRMAVLAASREHFNLRPETDFCDWLQRFGQGI</sequence>
<evidence type="ECO:0000259" key="3">
    <source>
        <dbReference type="PROSITE" id="PS51000"/>
    </source>
</evidence>
<keyword evidence="1" id="KW-0805">Transcription regulation</keyword>
<gene>
    <name evidence="4" type="ORF">MGWOODY_Tha2442</name>
</gene>
<dbReference type="InterPro" id="IPR026881">
    <property type="entry name" value="WYL_dom"/>
</dbReference>
<dbReference type="InterPro" id="IPR001034">
    <property type="entry name" value="DeoR_HTH"/>
</dbReference>
<evidence type="ECO:0000256" key="1">
    <source>
        <dbReference type="ARBA" id="ARBA00023015"/>
    </source>
</evidence>